<dbReference type="Gene3D" id="3.10.20.310">
    <property type="entry name" value="membrane protein fhac"/>
    <property type="match status" value="1"/>
</dbReference>
<evidence type="ECO:0000256" key="3">
    <source>
        <dbReference type="ARBA" id="ARBA00023237"/>
    </source>
</evidence>
<protein>
    <submittedName>
        <fullName evidence="7">Hemolysin activation/secretion protein</fullName>
    </submittedName>
</protein>
<evidence type="ECO:0000259" key="5">
    <source>
        <dbReference type="Pfam" id="PF03865"/>
    </source>
</evidence>
<organism evidence="7 8">
    <name type="scientific">Parvularcula dongshanensis</name>
    <dbReference type="NCBI Taxonomy" id="1173995"/>
    <lineage>
        <taxon>Bacteria</taxon>
        <taxon>Pseudomonadati</taxon>
        <taxon>Pseudomonadota</taxon>
        <taxon>Alphaproteobacteria</taxon>
        <taxon>Parvularculales</taxon>
        <taxon>Parvularculaceae</taxon>
        <taxon>Parvularcula</taxon>
    </lineage>
</organism>
<feature type="signal peptide" evidence="4">
    <location>
        <begin position="1"/>
        <end position="28"/>
    </location>
</feature>
<dbReference type="AlphaFoldDB" id="A0A840I5H2"/>
<evidence type="ECO:0000313" key="8">
    <source>
        <dbReference type="Proteomes" id="UP000563524"/>
    </source>
</evidence>
<dbReference type="InterPro" id="IPR013686">
    <property type="entry name" value="Polypept-transport_assoc_ShlB"/>
</dbReference>
<evidence type="ECO:0000256" key="1">
    <source>
        <dbReference type="ARBA" id="ARBA00022452"/>
    </source>
</evidence>
<dbReference type="RefSeq" id="WP_183818210.1">
    <property type="nucleotide sequence ID" value="NZ_JACHOB010000004.1"/>
</dbReference>
<keyword evidence="4" id="KW-0732">Signal</keyword>
<dbReference type="EMBL" id="JACHOB010000004">
    <property type="protein sequence ID" value="MBB4659523.1"/>
    <property type="molecule type" value="Genomic_DNA"/>
</dbReference>
<dbReference type="Gene3D" id="2.40.160.50">
    <property type="entry name" value="membrane protein fhac: a member of the omp85/tpsb transporter family"/>
    <property type="match status" value="1"/>
</dbReference>
<keyword evidence="1" id="KW-0472">Membrane</keyword>
<comment type="caution">
    <text evidence="7">The sequence shown here is derived from an EMBL/GenBank/DDBJ whole genome shotgun (WGS) entry which is preliminary data.</text>
</comment>
<feature type="chain" id="PRO_5032282112" evidence="4">
    <location>
        <begin position="29"/>
        <end position="542"/>
    </location>
</feature>
<evidence type="ECO:0000259" key="6">
    <source>
        <dbReference type="Pfam" id="PF08479"/>
    </source>
</evidence>
<sequence length="542" mass="57324">MGGPSLLKWTVPVALLGVGLANSAPTFAETPLESGILVAARVTAPANAPSPPPSRLGSRRPSALSIRFEQAAFEGNTVVPATELAAVTEAYEKRDLETGDLKAMADALSAAYQTRGYYLTRAALPPQTIEGGTLRIALSEGQVVRIDAKGSGAGAAQAAFARVVTGAPAQARDLEAASEQARRLPGLVIDAVRPARLAEDRYALEVDARLKRFGGRLFATNKGTRRGEAVKTYLGLEANSLFAPGDGLSLGFMTKPAATSELGYGVVRYDAAPTKGGARPFVAVTASTTAPISAFPDRDLDGSMNKIVGGVRQPLRLRRDSALYWSASVEASRVTEEEDGERLYEDEMRAVRGGLVYEGTGGGRALRADLTLSVGDTGSAEHSSRPDAEGGFVTLRGSSVLRQRFGRAAIGLGATFQVADDPVVYQEEFAIGGGDFGRGYDFGEVLGEDGLAAYAELGLPTKRDDGRVRIEPYVYADAGATWNDDQDFRADGKTLFSAGGGLRIGLGEHVVFAYEVAQPLSDAPYTEDDGHARHRFELTFLR</sequence>
<dbReference type="InterPro" id="IPR005565">
    <property type="entry name" value="Hemolysn_activator_HlyB_C"/>
</dbReference>
<name>A0A840I5H2_9PROT</name>
<keyword evidence="3" id="KW-0998">Cell outer membrane</keyword>
<evidence type="ECO:0000313" key="7">
    <source>
        <dbReference type="EMBL" id="MBB4659523.1"/>
    </source>
</evidence>
<dbReference type="PANTHER" id="PTHR34597">
    <property type="entry name" value="SLR1661 PROTEIN"/>
    <property type="match status" value="1"/>
</dbReference>
<gene>
    <name evidence="7" type="ORF">GGQ59_002060</name>
</gene>
<dbReference type="Proteomes" id="UP000563524">
    <property type="component" value="Unassembled WGS sequence"/>
</dbReference>
<dbReference type="GO" id="GO:0008320">
    <property type="term" value="F:protein transmembrane transporter activity"/>
    <property type="evidence" value="ECO:0007669"/>
    <property type="project" value="TreeGrafter"/>
</dbReference>
<dbReference type="GO" id="GO:0098046">
    <property type="term" value="C:type V protein secretion system complex"/>
    <property type="evidence" value="ECO:0007669"/>
    <property type="project" value="TreeGrafter"/>
</dbReference>
<dbReference type="InterPro" id="IPR051544">
    <property type="entry name" value="TPS_OM_transporter"/>
</dbReference>
<keyword evidence="8" id="KW-1185">Reference proteome</keyword>
<feature type="domain" description="Polypeptide-transport-associated ShlB-type" evidence="6">
    <location>
        <begin position="72"/>
        <end position="141"/>
    </location>
</feature>
<reference evidence="7 8" key="1">
    <citation type="submission" date="2020-08" db="EMBL/GenBank/DDBJ databases">
        <title>Genomic Encyclopedia of Type Strains, Phase IV (KMG-IV): sequencing the most valuable type-strain genomes for metagenomic binning, comparative biology and taxonomic classification.</title>
        <authorList>
            <person name="Goeker M."/>
        </authorList>
    </citation>
    <scope>NUCLEOTIDE SEQUENCE [LARGE SCALE GENOMIC DNA]</scope>
    <source>
        <strain evidence="7 8">DSM 102850</strain>
    </source>
</reference>
<dbReference type="Pfam" id="PF03865">
    <property type="entry name" value="ShlB"/>
    <property type="match status" value="1"/>
</dbReference>
<dbReference type="GO" id="GO:0046819">
    <property type="term" value="P:protein secretion by the type V secretion system"/>
    <property type="evidence" value="ECO:0007669"/>
    <property type="project" value="TreeGrafter"/>
</dbReference>
<evidence type="ECO:0000256" key="2">
    <source>
        <dbReference type="ARBA" id="ARBA00022692"/>
    </source>
</evidence>
<feature type="domain" description="Haemolysin activator HlyB C-terminal" evidence="5">
    <location>
        <begin position="414"/>
        <end position="503"/>
    </location>
</feature>
<evidence type="ECO:0000256" key="4">
    <source>
        <dbReference type="SAM" id="SignalP"/>
    </source>
</evidence>
<accession>A0A840I5H2</accession>
<dbReference type="PANTHER" id="PTHR34597:SF6">
    <property type="entry name" value="BLR6126 PROTEIN"/>
    <property type="match status" value="1"/>
</dbReference>
<keyword evidence="2" id="KW-0812">Transmembrane</keyword>
<proteinExistence type="predicted"/>
<keyword evidence="1" id="KW-1134">Transmembrane beta strand</keyword>
<dbReference type="Pfam" id="PF08479">
    <property type="entry name" value="POTRA_2"/>
    <property type="match status" value="1"/>
</dbReference>